<keyword evidence="1" id="KW-0812">Transmembrane</keyword>
<reference evidence="2 3" key="1">
    <citation type="submission" date="2018-06" db="EMBL/GenBank/DDBJ databases">
        <authorList>
            <consortium name="Pathogen Informatics"/>
            <person name="Doyle S."/>
        </authorList>
    </citation>
    <scope>NUCLEOTIDE SEQUENCE [LARGE SCALE GENOMIC DNA]</scope>
    <source>
        <strain evidence="2 3">NCTC1934</strain>
    </source>
</reference>
<dbReference type="OrthoDB" id="4551971at2"/>
<feature type="transmembrane region" description="Helical" evidence="1">
    <location>
        <begin position="153"/>
        <end position="177"/>
    </location>
</feature>
<proteinExistence type="predicted"/>
<name>A0A378Y765_9NOCA</name>
<keyword evidence="1" id="KW-0472">Membrane</keyword>
<evidence type="ECO:0000313" key="2">
    <source>
        <dbReference type="EMBL" id="SUA73055.1"/>
    </source>
</evidence>
<accession>A0A378Y765</accession>
<gene>
    <name evidence="2" type="ORF">NCTC1934_00489</name>
</gene>
<organism evidence="2 3">
    <name type="scientific">Nocardia otitidiscaviarum</name>
    <dbReference type="NCBI Taxonomy" id="1823"/>
    <lineage>
        <taxon>Bacteria</taxon>
        <taxon>Bacillati</taxon>
        <taxon>Actinomycetota</taxon>
        <taxon>Actinomycetes</taxon>
        <taxon>Mycobacteriales</taxon>
        <taxon>Nocardiaceae</taxon>
        <taxon>Nocardia</taxon>
    </lineage>
</organism>
<feature type="transmembrane region" description="Helical" evidence="1">
    <location>
        <begin position="183"/>
        <end position="201"/>
    </location>
</feature>
<dbReference type="EMBL" id="UGRY01000002">
    <property type="protein sequence ID" value="SUA73055.1"/>
    <property type="molecule type" value="Genomic_DNA"/>
</dbReference>
<dbReference type="AlphaFoldDB" id="A0A378Y765"/>
<feature type="transmembrane region" description="Helical" evidence="1">
    <location>
        <begin position="65"/>
        <end position="87"/>
    </location>
</feature>
<dbReference type="Proteomes" id="UP000255467">
    <property type="component" value="Unassembled WGS sequence"/>
</dbReference>
<dbReference type="STRING" id="1406858.GCA_000710895_01482"/>
<keyword evidence="1" id="KW-1133">Transmembrane helix</keyword>
<feature type="transmembrane region" description="Helical" evidence="1">
    <location>
        <begin position="29"/>
        <end position="53"/>
    </location>
</feature>
<keyword evidence="3" id="KW-1185">Reference proteome</keyword>
<feature type="transmembrane region" description="Helical" evidence="1">
    <location>
        <begin position="116"/>
        <end position="141"/>
    </location>
</feature>
<evidence type="ECO:0000256" key="1">
    <source>
        <dbReference type="SAM" id="Phobius"/>
    </source>
</evidence>
<protein>
    <submittedName>
        <fullName evidence="2">ABC-2 family transporter protein</fullName>
    </submittedName>
</protein>
<sequence>MIRTVPPAVLQAGTSEVRKVTSLRMNRTMAGALVLVGAIVFTVAGLTVETAIASDGISHTMAAGSALLAVGATLAAAIVLAGIFGAIGSGAEYRYHTLPVSALLTPDRNLLFGSKLAVTAAFAVGTVLLTEVLGLGAFLLFGSERLQLHAWFFGLLGGVLLSALCWALLGAALGYLLRSPVQAVAVIVGWTVLEPLVWLVVQGAGIPGFATVLPVSATLATATAGAFADAAFIAHTPAAIVVLLLWTVGTVTAAWWFLRVRDL</sequence>
<evidence type="ECO:0000313" key="3">
    <source>
        <dbReference type="Proteomes" id="UP000255467"/>
    </source>
</evidence>
<feature type="transmembrane region" description="Helical" evidence="1">
    <location>
        <begin position="238"/>
        <end position="258"/>
    </location>
</feature>
<dbReference type="RefSeq" id="WP_039816840.1">
    <property type="nucleotide sequence ID" value="NZ_UGRY01000002.1"/>
</dbReference>